<evidence type="ECO:0000256" key="3">
    <source>
        <dbReference type="ARBA" id="ARBA00022448"/>
    </source>
</evidence>
<reference evidence="13 14" key="1">
    <citation type="submission" date="2018-08" db="EMBL/GenBank/DDBJ databases">
        <authorList>
            <person name="Laetsch R D."/>
            <person name="Stevens L."/>
            <person name="Kumar S."/>
            <person name="Blaxter L. M."/>
        </authorList>
    </citation>
    <scope>NUCLEOTIDE SEQUENCE [LARGE SCALE GENOMIC DNA]</scope>
</reference>
<feature type="binding site" evidence="9">
    <location>
        <position position="62"/>
    </location>
    <ligand>
        <name>Na(+)</name>
        <dbReference type="ChEBI" id="CHEBI:29101"/>
        <label>1</label>
    </ligand>
</feature>
<accession>A0A498S6X0</accession>
<feature type="binding site" evidence="9">
    <location>
        <position position="304"/>
    </location>
    <ligand>
        <name>Na(+)</name>
        <dbReference type="ChEBI" id="CHEBI:29101"/>
        <label>1</label>
    </ligand>
</feature>
<protein>
    <recommendedName>
        <fullName evidence="10">Transporter</fullName>
    </recommendedName>
</protein>
<feature type="transmembrane region" description="Helical" evidence="12">
    <location>
        <begin position="416"/>
        <end position="444"/>
    </location>
</feature>
<feature type="transmembrane region" description="Helical" evidence="12">
    <location>
        <begin position="456"/>
        <end position="476"/>
    </location>
</feature>
<keyword evidence="6 12" id="KW-1133">Transmembrane helix</keyword>
<keyword evidence="4 10" id="KW-0812">Transmembrane</keyword>
<comment type="subcellular location">
    <subcellularLocation>
        <location evidence="1">Membrane</location>
        <topology evidence="1">Multi-pass membrane protein</topology>
    </subcellularLocation>
</comment>
<feature type="binding site" evidence="9">
    <location>
        <position position="432"/>
    </location>
    <ligand>
        <name>Na(+)</name>
        <dbReference type="ChEBI" id="CHEBI:29101"/>
        <label>1</label>
    </ligand>
</feature>
<keyword evidence="5 10" id="KW-0769">Symport</keyword>
<dbReference type="Proteomes" id="UP000276991">
    <property type="component" value="Unassembled WGS sequence"/>
</dbReference>
<evidence type="ECO:0000256" key="11">
    <source>
        <dbReference type="SAM" id="MobiDB-lite"/>
    </source>
</evidence>
<gene>
    <name evidence="13" type="ORF">NAV_LOCUS2087</name>
</gene>
<keyword evidence="7 12" id="KW-0472">Membrane</keyword>
<evidence type="ECO:0000256" key="8">
    <source>
        <dbReference type="ARBA" id="ARBA00023180"/>
    </source>
</evidence>
<keyword evidence="9" id="KW-0479">Metal-binding</keyword>
<dbReference type="GO" id="GO:0046872">
    <property type="term" value="F:metal ion binding"/>
    <property type="evidence" value="ECO:0007669"/>
    <property type="project" value="UniProtKB-KW"/>
</dbReference>
<dbReference type="PROSITE" id="PS00610">
    <property type="entry name" value="NA_NEUROTRAN_SYMP_1"/>
    <property type="match status" value="1"/>
</dbReference>
<dbReference type="GO" id="GO:0005283">
    <property type="term" value="F:amino acid:sodium symporter activity"/>
    <property type="evidence" value="ECO:0007669"/>
    <property type="project" value="TreeGrafter"/>
</dbReference>
<keyword evidence="8" id="KW-0325">Glycoprotein</keyword>
<evidence type="ECO:0000313" key="14">
    <source>
        <dbReference type="Proteomes" id="UP000276991"/>
    </source>
</evidence>
<evidence type="ECO:0000256" key="7">
    <source>
        <dbReference type="ARBA" id="ARBA00023136"/>
    </source>
</evidence>
<feature type="transmembrane region" description="Helical" evidence="12">
    <location>
        <begin position="265"/>
        <end position="286"/>
    </location>
</feature>
<feature type="transmembrane region" description="Helical" evidence="12">
    <location>
        <begin position="121"/>
        <end position="149"/>
    </location>
</feature>
<evidence type="ECO:0000256" key="2">
    <source>
        <dbReference type="ARBA" id="ARBA00006459"/>
    </source>
</evidence>
<keyword evidence="3 10" id="KW-0813">Transport</keyword>
<organism evidence="13 14">
    <name type="scientific">Acanthocheilonema viteae</name>
    <name type="common">Filarial nematode worm</name>
    <name type="synonym">Dipetalonema viteae</name>
    <dbReference type="NCBI Taxonomy" id="6277"/>
    <lineage>
        <taxon>Eukaryota</taxon>
        <taxon>Metazoa</taxon>
        <taxon>Ecdysozoa</taxon>
        <taxon>Nematoda</taxon>
        <taxon>Chromadorea</taxon>
        <taxon>Rhabditida</taxon>
        <taxon>Spirurina</taxon>
        <taxon>Spiruromorpha</taxon>
        <taxon>Filarioidea</taxon>
        <taxon>Onchocercidae</taxon>
        <taxon>Acanthocheilonema</taxon>
    </lineage>
</organism>
<dbReference type="InterPro" id="IPR037272">
    <property type="entry name" value="SNS_sf"/>
</dbReference>
<proteinExistence type="inferred from homology"/>
<feature type="transmembrane region" description="Helical" evidence="12">
    <location>
        <begin position="531"/>
        <end position="554"/>
    </location>
</feature>
<name>A0A498S6X0_ACAVI</name>
<keyword evidence="9" id="KW-0915">Sodium</keyword>
<dbReference type="PANTHER" id="PTHR11616">
    <property type="entry name" value="SODIUM/CHLORIDE DEPENDENT TRANSPORTER"/>
    <property type="match status" value="1"/>
</dbReference>
<dbReference type="STRING" id="6277.A0A498S6X0"/>
<feature type="region of interest" description="Disordered" evidence="11">
    <location>
        <begin position="1"/>
        <end position="22"/>
    </location>
</feature>
<feature type="binding site" evidence="9">
    <location>
        <position position="58"/>
    </location>
    <ligand>
        <name>Na(+)</name>
        <dbReference type="ChEBI" id="CHEBI:29101"/>
        <label>1</label>
    </ligand>
</feature>
<dbReference type="PANTHER" id="PTHR11616:SF321">
    <property type="entry name" value="SODIUM-DEPENDENT NUTRIENT AMINO ACID TRANSPORTER 1-RELATED"/>
    <property type="match status" value="1"/>
</dbReference>
<dbReference type="GO" id="GO:0089718">
    <property type="term" value="P:amino acid import across plasma membrane"/>
    <property type="evidence" value="ECO:0007669"/>
    <property type="project" value="TreeGrafter"/>
</dbReference>
<dbReference type="SUPFAM" id="SSF161070">
    <property type="entry name" value="SNF-like"/>
    <property type="match status" value="1"/>
</dbReference>
<dbReference type="PROSITE" id="PS50267">
    <property type="entry name" value="NA_NEUROTRAN_SYMP_3"/>
    <property type="match status" value="1"/>
</dbReference>
<dbReference type="GO" id="GO:0005886">
    <property type="term" value="C:plasma membrane"/>
    <property type="evidence" value="ECO:0007669"/>
    <property type="project" value="TreeGrafter"/>
</dbReference>
<comment type="similarity">
    <text evidence="2 10">Belongs to the sodium:neurotransmitter symporter (SNF) (TC 2.A.22) family.</text>
</comment>
<feature type="transmembrane region" description="Helical" evidence="12">
    <location>
        <begin position="298"/>
        <end position="322"/>
    </location>
</feature>
<keyword evidence="14" id="KW-1185">Reference proteome</keyword>
<evidence type="ECO:0000256" key="1">
    <source>
        <dbReference type="ARBA" id="ARBA00004141"/>
    </source>
</evidence>
<evidence type="ECO:0000256" key="10">
    <source>
        <dbReference type="RuleBase" id="RU003732"/>
    </source>
</evidence>
<dbReference type="GO" id="GO:0015179">
    <property type="term" value="F:L-amino acid transmembrane transporter activity"/>
    <property type="evidence" value="ECO:0007669"/>
    <property type="project" value="TreeGrafter"/>
</dbReference>
<evidence type="ECO:0000256" key="5">
    <source>
        <dbReference type="ARBA" id="ARBA00022847"/>
    </source>
</evidence>
<sequence length="668" mass="75622">MPFERRRNVRSNEADGVTEEKEYHQVAINDSSSTSKGDSREGWDNKMQFLMGVISYSVGLGNVWRFPYLCQKNGGGAFLIPYCIMMFLEGTPLFLVELGIGQKLRLGSVGVWNEIHPYFGGVGVSAAIVSFLVVLYYNVIITWCIYYLYRSFDINLPWSSCPEINGSVVEECQMSSSTTSYFWNRKAIDTSESIGDFGGFVPHMTISLILAWILIYLCVMYLTATFPYAVTTIFLIRSLMLDGAAEGLKYMMNPDLKRLWDPNVWMEAATQIFYSMGLGLIAFGSYNPEKNNCKKDVLWLSLCNLITSLYMAVVIFCVLGYMGVQNYNSCIKRDIANILVIYPNKFRNFDEIQGNISTEQYTMWMYRDFKNTEFPLLANVTGHCNYKEIISQAAEGTGLAFVVFTEAINQFPFPPFWAVMFFLMLLMLGMGSIFGTLEGVITSLNDSKLINLKKPVFTAILCSIACGIGLVFTTHSGQYWVMLFDHFAGSYALMGVAFFEVLAVIYVYGWQNFTRDLVDMTGERISCYWTVTWRFISPVLMLVLFFASIVKSFIDLPKYFVYNSQTASLTFILLTHQNAQTYPEWVLVIAGSMVLFAIAPVPLIYLIRKFKIMNLEMDISTSQKYLNATPSTTYIIRSVSLVTQPSTGNNARLLPLKSSSESNMINVN</sequence>
<evidence type="ECO:0000256" key="6">
    <source>
        <dbReference type="ARBA" id="ARBA00022989"/>
    </source>
</evidence>
<dbReference type="AlphaFoldDB" id="A0A498S6X0"/>
<feature type="binding site" evidence="9">
    <location>
        <position position="275"/>
    </location>
    <ligand>
        <name>Na(+)</name>
        <dbReference type="ChEBI" id="CHEBI:29101"/>
        <label>1</label>
    </ligand>
</feature>
<evidence type="ECO:0000256" key="12">
    <source>
        <dbReference type="SAM" id="Phobius"/>
    </source>
</evidence>
<evidence type="ECO:0000256" key="9">
    <source>
        <dbReference type="PIRSR" id="PIRSR600175-1"/>
    </source>
</evidence>
<feature type="transmembrane region" description="Helical" evidence="12">
    <location>
        <begin position="488"/>
        <end position="510"/>
    </location>
</feature>
<dbReference type="InterPro" id="IPR000175">
    <property type="entry name" value="Na/ntran_symport"/>
</dbReference>
<evidence type="ECO:0000256" key="4">
    <source>
        <dbReference type="ARBA" id="ARBA00022692"/>
    </source>
</evidence>
<feature type="transmembrane region" description="Helical" evidence="12">
    <location>
        <begin position="200"/>
        <end position="219"/>
    </location>
</feature>
<dbReference type="Pfam" id="PF00209">
    <property type="entry name" value="SNF"/>
    <property type="match status" value="1"/>
</dbReference>
<feature type="transmembrane region" description="Helical" evidence="12">
    <location>
        <begin position="585"/>
        <end position="607"/>
    </location>
</feature>
<feature type="transmembrane region" description="Helical" evidence="12">
    <location>
        <begin position="79"/>
        <end position="100"/>
    </location>
</feature>
<dbReference type="OrthoDB" id="6581954at2759"/>
<dbReference type="PRINTS" id="PR00176">
    <property type="entry name" value="NANEUSMPORT"/>
</dbReference>
<dbReference type="EMBL" id="UPTC01000205">
    <property type="protein sequence ID" value="VBB27257.1"/>
    <property type="molecule type" value="Genomic_DNA"/>
</dbReference>
<evidence type="ECO:0000313" key="13">
    <source>
        <dbReference type="EMBL" id="VBB27257.1"/>
    </source>
</evidence>
<feature type="binding site" evidence="9">
    <location>
        <position position="428"/>
    </location>
    <ligand>
        <name>Na(+)</name>
        <dbReference type="ChEBI" id="CHEBI:29101"/>
        <label>1</label>
    </ligand>
</feature>